<comment type="caution">
    <text evidence="1">The sequence shown here is derived from an EMBL/GenBank/DDBJ whole genome shotgun (WGS) entry which is preliminary data.</text>
</comment>
<reference evidence="1" key="1">
    <citation type="submission" date="2023-04" db="EMBL/GenBank/DDBJ databases">
        <title>Draft Genome sequencing of Naganishia species isolated from polar environments using Oxford Nanopore Technology.</title>
        <authorList>
            <person name="Leo P."/>
            <person name="Venkateswaran K."/>
        </authorList>
    </citation>
    <scope>NUCLEOTIDE SEQUENCE</scope>
    <source>
        <strain evidence="1">DBVPG 5303</strain>
    </source>
</reference>
<evidence type="ECO:0000313" key="1">
    <source>
        <dbReference type="EMBL" id="KAJ9121361.1"/>
    </source>
</evidence>
<gene>
    <name evidence="1" type="ORF">QFC24_004699</name>
</gene>
<protein>
    <submittedName>
        <fullName evidence="1">Uncharacterized protein</fullName>
    </submittedName>
</protein>
<evidence type="ECO:0000313" key="2">
    <source>
        <dbReference type="Proteomes" id="UP001234202"/>
    </source>
</evidence>
<proteinExistence type="predicted"/>
<keyword evidence="2" id="KW-1185">Reference proteome</keyword>
<dbReference type="EMBL" id="JASBWV010000017">
    <property type="protein sequence ID" value="KAJ9121361.1"/>
    <property type="molecule type" value="Genomic_DNA"/>
</dbReference>
<name>A0ACC2XE93_9TREE</name>
<accession>A0ACC2XE93</accession>
<organism evidence="1 2">
    <name type="scientific">Naganishia onofrii</name>
    <dbReference type="NCBI Taxonomy" id="1851511"/>
    <lineage>
        <taxon>Eukaryota</taxon>
        <taxon>Fungi</taxon>
        <taxon>Dikarya</taxon>
        <taxon>Basidiomycota</taxon>
        <taxon>Agaricomycotina</taxon>
        <taxon>Tremellomycetes</taxon>
        <taxon>Filobasidiales</taxon>
        <taxon>Filobasidiaceae</taxon>
        <taxon>Naganishia</taxon>
    </lineage>
</organism>
<sequence>MARLESANCRTVLPVLQWRGGGRFLGLPPRLFTARLHMHYAVRFDKNLVSYVDNFDRARFSILLDNTLVRCTFDPKRLDNGILGKALSELTQSDLDDMLEHVIGYLSTFTEELIQGRVASLPDLLADNVNYEFSMQEAYDDCRAILTRTWSEYRVELTVAPVYVNVVYE</sequence>
<dbReference type="Proteomes" id="UP001234202">
    <property type="component" value="Unassembled WGS sequence"/>
</dbReference>